<keyword evidence="3" id="KW-1185">Reference proteome</keyword>
<dbReference type="InterPro" id="IPR036397">
    <property type="entry name" value="RNaseH_sf"/>
</dbReference>
<reference evidence="2" key="1">
    <citation type="submission" date="2022-02" db="EMBL/GenBank/DDBJ databases">
        <authorList>
            <person name="Henning P.M."/>
            <person name="McCubbin A.G."/>
            <person name="Shore J.S."/>
        </authorList>
    </citation>
    <scope>NUCLEOTIDE SEQUENCE</scope>
    <source>
        <strain evidence="2">F60SS</strain>
        <tissue evidence="2">Leaves</tissue>
    </source>
</reference>
<dbReference type="InterPro" id="IPR013187">
    <property type="entry name" value="F-box-assoc_dom_typ3"/>
</dbReference>
<dbReference type="Gene3D" id="3.30.420.10">
    <property type="entry name" value="Ribonuclease H-like superfamily/Ribonuclease H"/>
    <property type="match status" value="1"/>
</dbReference>
<dbReference type="InterPro" id="IPR050796">
    <property type="entry name" value="SCF_F-box_component"/>
</dbReference>
<dbReference type="AlphaFoldDB" id="A0A9Q0FM94"/>
<proteinExistence type="predicted"/>
<name>A0A9Q0FM94_9ROSI</name>
<evidence type="ECO:0000313" key="2">
    <source>
        <dbReference type="EMBL" id="KAJ4833017.1"/>
    </source>
</evidence>
<dbReference type="PANTHER" id="PTHR31672">
    <property type="entry name" value="BNACNNG10540D PROTEIN"/>
    <property type="match status" value="1"/>
</dbReference>
<dbReference type="PANTHER" id="PTHR31672:SF13">
    <property type="entry name" value="F-BOX PROTEIN CPR30-LIKE"/>
    <property type="match status" value="1"/>
</dbReference>
<evidence type="ECO:0000259" key="1">
    <source>
        <dbReference type="Pfam" id="PF08268"/>
    </source>
</evidence>
<gene>
    <name evidence="2" type="ORF">Tsubulata_010638</name>
</gene>
<comment type="caution">
    <text evidence="2">The sequence shown here is derived from an EMBL/GenBank/DDBJ whole genome shotgun (WGS) entry which is preliminary data.</text>
</comment>
<dbReference type="SUPFAM" id="SSF53098">
    <property type="entry name" value="Ribonuclease H-like"/>
    <property type="match status" value="1"/>
</dbReference>
<protein>
    <recommendedName>
        <fullName evidence="1">F-box associated beta-propeller type 3 domain-containing protein</fullName>
    </recommendedName>
</protein>
<dbReference type="InterPro" id="IPR012337">
    <property type="entry name" value="RNaseH-like_sf"/>
</dbReference>
<dbReference type="OrthoDB" id="10261556at2759"/>
<organism evidence="2 3">
    <name type="scientific">Turnera subulata</name>
    <dbReference type="NCBI Taxonomy" id="218843"/>
    <lineage>
        <taxon>Eukaryota</taxon>
        <taxon>Viridiplantae</taxon>
        <taxon>Streptophyta</taxon>
        <taxon>Embryophyta</taxon>
        <taxon>Tracheophyta</taxon>
        <taxon>Spermatophyta</taxon>
        <taxon>Magnoliopsida</taxon>
        <taxon>eudicotyledons</taxon>
        <taxon>Gunneridae</taxon>
        <taxon>Pentapetalae</taxon>
        <taxon>rosids</taxon>
        <taxon>fabids</taxon>
        <taxon>Malpighiales</taxon>
        <taxon>Passifloraceae</taxon>
        <taxon>Turnera</taxon>
    </lineage>
</organism>
<reference evidence="2" key="2">
    <citation type="journal article" date="2023" name="Plants (Basel)">
        <title>Annotation of the Turnera subulata (Passifloraceae) Draft Genome Reveals the S-Locus Evolved after the Divergence of Turneroideae from Passifloroideae in a Stepwise Manner.</title>
        <authorList>
            <person name="Henning P.M."/>
            <person name="Roalson E.H."/>
            <person name="Mir W."/>
            <person name="McCubbin A.G."/>
            <person name="Shore J.S."/>
        </authorList>
    </citation>
    <scope>NUCLEOTIDE SEQUENCE</scope>
    <source>
        <strain evidence="2">F60SS</strain>
    </source>
</reference>
<dbReference type="EMBL" id="JAKUCV010005026">
    <property type="protein sequence ID" value="KAJ4833017.1"/>
    <property type="molecule type" value="Genomic_DNA"/>
</dbReference>
<sequence>MQIAVVKIDHKSDCINFRVRLALRPGECEEIATTVTTAPAVAAQWLDDALQALQNDEPPDKQVVGFNVHPYPFNDPLSSKTPPPSPSTAISSLVKIASPVKTSESEPLGHAAPPKPEVLALCIGTRCLIFQLSGTQELPETVATFLSDGALTFVGCWDYNLEMHLKRALPLELKVSRTVNLCALAAVKMAGVNMGVTRDEVIQQMFQVEGLARQESVVLQKNWDGPELISDNQLVGYATADAAVSFFIGKEFHAWNVNRRNNATARQRSSTNSSKICFSNITRHFSSTCYTNSLYLAQREFPKADGQECYNLIPDRVDEVMDGARFLPRRVKEPYTHVVVVGSCEGLVCLSDIFEQSKKYYFWNPSIRILLSLPPPRNRAKNTSDAFYYHSESGDYRVLRLYRSRARVLRVEVYSHQDRTWRGIVTAMNVQLERDRRCAVVNGYCYWLLSGRGKAVKILSFDCANEVFSMITTSESMLQNGLGDVHCLFAFNGRLALMTHLMGSEIHIWAMIMEGSWERIFSFENSLEHVEDYFLGFNSVGLLFYSQINHNTGILRWYHTENQQWIVSTILSSNVGMQYVGVLKDTLVLANEEQGL</sequence>
<accession>A0A9Q0FM94</accession>
<dbReference type="InterPro" id="IPR017451">
    <property type="entry name" value="F-box-assoc_interact_dom"/>
</dbReference>
<dbReference type="NCBIfam" id="TIGR01640">
    <property type="entry name" value="F_box_assoc_1"/>
    <property type="match status" value="1"/>
</dbReference>
<evidence type="ECO:0000313" key="3">
    <source>
        <dbReference type="Proteomes" id="UP001141552"/>
    </source>
</evidence>
<dbReference type="GO" id="GO:0003676">
    <property type="term" value="F:nucleic acid binding"/>
    <property type="evidence" value="ECO:0007669"/>
    <property type="project" value="InterPro"/>
</dbReference>
<feature type="domain" description="F-box associated beta-propeller type 3" evidence="1">
    <location>
        <begin position="339"/>
        <end position="519"/>
    </location>
</feature>
<dbReference type="Proteomes" id="UP001141552">
    <property type="component" value="Unassembled WGS sequence"/>
</dbReference>
<dbReference type="Pfam" id="PF08268">
    <property type="entry name" value="FBA_3"/>
    <property type="match status" value="1"/>
</dbReference>